<dbReference type="RefSeq" id="XP_019792807.2">
    <property type="nucleotide sequence ID" value="XM_019937248.2"/>
</dbReference>
<reference evidence="2" key="1">
    <citation type="submission" date="2025-08" db="UniProtKB">
        <authorList>
            <consortium name="RefSeq"/>
        </authorList>
    </citation>
    <scope>IDENTIFICATION</scope>
    <source>
        <tissue evidence="2">Spleen</tissue>
    </source>
</reference>
<organism evidence="1 2">
    <name type="scientific">Tursiops truncatus</name>
    <name type="common">Atlantic bottle-nosed dolphin</name>
    <name type="synonym">Delphinus truncatus</name>
    <dbReference type="NCBI Taxonomy" id="9739"/>
    <lineage>
        <taxon>Eukaryota</taxon>
        <taxon>Metazoa</taxon>
        <taxon>Chordata</taxon>
        <taxon>Craniata</taxon>
        <taxon>Vertebrata</taxon>
        <taxon>Euteleostomi</taxon>
        <taxon>Mammalia</taxon>
        <taxon>Eutheria</taxon>
        <taxon>Laurasiatheria</taxon>
        <taxon>Artiodactyla</taxon>
        <taxon>Whippomorpha</taxon>
        <taxon>Cetacea</taxon>
        <taxon>Odontoceti</taxon>
        <taxon>Delphinidae</taxon>
        <taxon>Tursiops</taxon>
    </lineage>
</organism>
<dbReference type="Proteomes" id="UP000245320">
    <property type="component" value="Chromosome 13"/>
</dbReference>
<protein>
    <submittedName>
        <fullName evidence="2">Uncharacterized protein LOC109550300</fullName>
    </submittedName>
</protein>
<name>A0A2U4BHW3_TURTR</name>
<proteinExistence type="predicted"/>
<accession>A0A2U4BHW3</accession>
<dbReference type="InParanoid" id="A0A2U4BHW3"/>
<gene>
    <name evidence="2" type="primary">LOC109550300</name>
</gene>
<evidence type="ECO:0000313" key="2">
    <source>
        <dbReference type="RefSeq" id="XP_019792807.2"/>
    </source>
</evidence>
<keyword evidence="1" id="KW-1185">Reference proteome</keyword>
<dbReference type="AlphaFoldDB" id="A0A2U4BHW3"/>
<evidence type="ECO:0000313" key="1">
    <source>
        <dbReference type="Proteomes" id="UP000245320"/>
    </source>
</evidence>
<sequence length="316" mass="33196">MYVCACVCARTHHRSETFHPSTRETMGSHRCSNTAGFIPSPSNSESPASGRTTNSCSLAGSWLPAGSALVSSLLSGGSEHPHGLASTLGSPRLGHCSSLCCLFCSEVWLPRCRDRRPRGGQDVAHLCSRPVIISDFATIHVKGCEPVTDLWVQWVSSTGNVPTSPGGLRQRPGSAPRGGRGLPGLPCCWCRCHGHSRQPSASRAIRTPPRGLLCTLSVTLSALCSKSLLNLAPASGTRLRAAGAPAGLDAVEALVILGVLLGLDRATSFWSWANAVKGRCSRVVHWSEQPAVVTRPSASPGCDCAPPPYAALPRIP</sequence>